<name>A0A7C9HRU7_9GAMM</name>
<evidence type="ECO:0000256" key="2">
    <source>
        <dbReference type="ARBA" id="ARBA00023125"/>
    </source>
</evidence>
<feature type="modified residue" description="4-aspartylphosphate" evidence="3">
    <location>
        <position position="67"/>
    </location>
</feature>
<dbReference type="InterPro" id="IPR039420">
    <property type="entry name" value="WalR-like"/>
</dbReference>
<evidence type="ECO:0000259" key="5">
    <source>
        <dbReference type="PROSITE" id="PS50110"/>
    </source>
</evidence>
<dbReference type="SUPFAM" id="SSF46894">
    <property type="entry name" value="C-terminal effector domain of the bipartite response regulators"/>
    <property type="match status" value="1"/>
</dbReference>
<reference evidence="6 7" key="1">
    <citation type="submission" date="2019-12" db="EMBL/GenBank/DDBJ databases">
        <authorList>
            <person name="Xu J."/>
        </authorList>
    </citation>
    <scope>NUCLEOTIDE SEQUENCE [LARGE SCALE GENOMIC DNA]</scope>
    <source>
        <strain evidence="6 7">HX-5-24</strain>
    </source>
</reference>
<organism evidence="6 7">
    <name type="scientific">Noviluteimonas gilva</name>
    <dbReference type="NCBI Taxonomy" id="2682097"/>
    <lineage>
        <taxon>Bacteria</taxon>
        <taxon>Pseudomonadati</taxon>
        <taxon>Pseudomonadota</taxon>
        <taxon>Gammaproteobacteria</taxon>
        <taxon>Lysobacterales</taxon>
        <taxon>Lysobacteraceae</taxon>
        <taxon>Noviluteimonas</taxon>
    </lineage>
</organism>
<dbReference type="SMART" id="SM00448">
    <property type="entry name" value="REC"/>
    <property type="match status" value="1"/>
</dbReference>
<dbReference type="GO" id="GO:0003677">
    <property type="term" value="F:DNA binding"/>
    <property type="evidence" value="ECO:0007669"/>
    <property type="project" value="UniProtKB-KW"/>
</dbReference>
<dbReference type="InterPro" id="IPR058245">
    <property type="entry name" value="NreC/VraR/RcsB-like_REC"/>
</dbReference>
<dbReference type="EMBL" id="WOXT01000001">
    <property type="protein sequence ID" value="MUV13851.1"/>
    <property type="molecule type" value="Genomic_DNA"/>
</dbReference>
<keyword evidence="1 3" id="KW-0597">Phosphoprotein</keyword>
<dbReference type="GO" id="GO:0000160">
    <property type="term" value="P:phosphorelay signal transduction system"/>
    <property type="evidence" value="ECO:0007669"/>
    <property type="project" value="InterPro"/>
</dbReference>
<dbReference type="InterPro" id="IPR011006">
    <property type="entry name" value="CheY-like_superfamily"/>
</dbReference>
<dbReference type="Proteomes" id="UP000479692">
    <property type="component" value="Unassembled WGS sequence"/>
</dbReference>
<dbReference type="SUPFAM" id="SSF52172">
    <property type="entry name" value="CheY-like"/>
    <property type="match status" value="1"/>
</dbReference>
<dbReference type="AlphaFoldDB" id="A0A7C9HRU7"/>
<dbReference type="InterPro" id="IPR036388">
    <property type="entry name" value="WH-like_DNA-bd_sf"/>
</dbReference>
<dbReference type="PANTHER" id="PTHR43214:SF17">
    <property type="entry name" value="TRANSCRIPTIONAL REGULATORY PROTEIN RCSB"/>
    <property type="match status" value="1"/>
</dbReference>
<dbReference type="InterPro" id="IPR001789">
    <property type="entry name" value="Sig_transdc_resp-reg_receiver"/>
</dbReference>
<dbReference type="GO" id="GO:0006355">
    <property type="term" value="P:regulation of DNA-templated transcription"/>
    <property type="evidence" value="ECO:0007669"/>
    <property type="project" value="InterPro"/>
</dbReference>
<gene>
    <name evidence="6" type="ORF">GN331_06460</name>
</gene>
<evidence type="ECO:0000259" key="4">
    <source>
        <dbReference type="PROSITE" id="PS50043"/>
    </source>
</evidence>
<keyword evidence="7" id="KW-1185">Reference proteome</keyword>
<dbReference type="Pfam" id="PF00196">
    <property type="entry name" value="GerE"/>
    <property type="match status" value="1"/>
</dbReference>
<dbReference type="SMART" id="SM00421">
    <property type="entry name" value="HTH_LUXR"/>
    <property type="match status" value="1"/>
</dbReference>
<evidence type="ECO:0000256" key="3">
    <source>
        <dbReference type="PROSITE-ProRule" id="PRU00169"/>
    </source>
</evidence>
<dbReference type="InterPro" id="IPR000792">
    <property type="entry name" value="Tscrpt_reg_LuxR_C"/>
</dbReference>
<dbReference type="InterPro" id="IPR016032">
    <property type="entry name" value="Sig_transdc_resp-reg_C-effctor"/>
</dbReference>
<feature type="domain" description="Response regulatory" evidence="5">
    <location>
        <begin position="13"/>
        <end position="133"/>
    </location>
</feature>
<protein>
    <submittedName>
        <fullName evidence="6">Response regulator</fullName>
    </submittedName>
</protein>
<evidence type="ECO:0000313" key="6">
    <source>
        <dbReference type="EMBL" id="MUV13851.1"/>
    </source>
</evidence>
<evidence type="ECO:0000313" key="7">
    <source>
        <dbReference type="Proteomes" id="UP000479692"/>
    </source>
</evidence>
<evidence type="ECO:0000256" key="1">
    <source>
        <dbReference type="ARBA" id="ARBA00022553"/>
    </source>
</evidence>
<dbReference type="PROSITE" id="PS50110">
    <property type="entry name" value="RESPONSE_REGULATORY"/>
    <property type="match status" value="1"/>
</dbReference>
<dbReference type="Gene3D" id="1.10.10.10">
    <property type="entry name" value="Winged helix-like DNA-binding domain superfamily/Winged helix DNA-binding domain"/>
    <property type="match status" value="1"/>
</dbReference>
<dbReference type="PANTHER" id="PTHR43214">
    <property type="entry name" value="TWO-COMPONENT RESPONSE REGULATOR"/>
    <property type="match status" value="1"/>
</dbReference>
<sequence length="222" mass="23674">MLASARVQGSRMRILVADDHPIICVALGEMLRVAFPSTLEGVDTVVDSDALLAHLASDAACDLIVLDLFMPGAVGSIPLLERVVALRPGLRVVTYSGANQPMLAQQALSAGAKAFVSKASGPEIALQAVRAVLAGQVFIDPRIDLDAARKHPWHTLTPGERGVIVALASGHHLHGIALDSDRSYKTVTAHKYNALRKLQLDSKTDLKHYLSQIGLGYLLGSY</sequence>
<dbReference type="Gene3D" id="3.40.50.2300">
    <property type="match status" value="1"/>
</dbReference>
<dbReference type="CDD" id="cd17535">
    <property type="entry name" value="REC_NarL-like"/>
    <property type="match status" value="1"/>
</dbReference>
<dbReference type="PROSITE" id="PS50043">
    <property type="entry name" value="HTH_LUXR_2"/>
    <property type="match status" value="1"/>
</dbReference>
<keyword evidence="2" id="KW-0238">DNA-binding</keyword>
<accession>A0A7C9HRU7</accession>
<feature type="domain" description="HTH luxR-type" evidence="4">
    <location>
        <begin position="149"/>
        <end position="214"/>
    </location>
</feature>
<proteinExistence type="predicted"/>
<comment type="caution">
    <text evidence="6">The sequence shown here is derived from an EMBL/GenBank/DDBJ whole genome shotgun (WGS) entry which is preliminary data.</text>
</comment>
<dbReference type="Pfam" id="PF00072">
    <property type="entry name" value="Response_reg"/>
    <property type="match status" value="1"/>
</dbReference>